<dbReference type="Proteomes" id="UP001214638">
    <property type="component" value="Unassembled WGS sequence"/>
</dbReference>
<organism evidence="1 2">
    <name type="scientific">Babesia duncani</name>
    <dbReference type="NCBI Taxonomy" id="323732"/>
    <lineage>
        <taxon>Eukaryota</taxon>
        <taxon>Sar</taxon>
        <taxon>Alveolata</taxon>
        <taxon>Apicomplexa</taxon>
        <taxon>Aconoidasida</taxon>
        <taxon>Piroplasmida</taxon>
        <taxon>Babesiidae</taxon>
        <taxon>Babesia</taxon>
    </lineage>
</organism>
<evidence type="ECO:0000313" key="2">
    <source>
        <dbReference type="Proteomes" id="UP001214638"/>
    </source>
</evidence>
<keyword evidence="2" id="KW-1185">Reference proteome</keyword>
<name>A0AAD9PJ25_9APIC</name>
<dbReference type="AlphaFoldDB" id="A0AAD9PJ25"/>
<proteinExistence type="predicted"/>
<dbReference type="KEGG" id="bdw:94337350"/>
<dbReference type="GeneID" id="94337350"/>
<gene>
    <name evidence="1" type="ORF">BdWA1_003053</name>
</gene>
<evidence type="ECO:0000313" key="1">
    <source>
        <dbReference type="EMBL" id="KAK2195377.1"/>
    </source>
</evidence>
<sequence length="85" mass="9520">MDISVIMPKAIISLLFIKWELCPPRAFNISSTRQVYWRVIKIRNWIGVSPMEGHLADLDQAGIGRSTSLNCCGSLNSYSSKAFIC</sequence>
<accession>A0AAD9PJ25</accession>
<protein>
    <submittedName>
        <fullName evidence="1">Uncharacterized protein</fullName>
    </submittedName>
</protein>
<comment type="caution">
    <text evidence="1">The sequence shown here is derived from an EMBL/GenBank/DDBJ whole genome shotgun (WGS) entry which is preliminary data.</text>
</comment>
<reference evidence="1" key="1">
    <citation type="journal article" date="2023" name="Nat. Microbiol.">
        <title>Babesia duncani multi-omics identifies virulence factors and drug targets.</title>
        <authorList>
            <person name="Singh P."/>
            <person name="Lonardi S."/>
            <person name="Liang Q."/>
            <person name="Vydyam P."/>
            <person name="Khabirova E."/>
            <person name="Fang T."/>
            <person name="Gihaz S."/>
            <person name="Thekkiniath J."/>
            <person name="Munshi M."/>
            <person name="Abel S."/>
            <person name="Ciampossin L."/>
            <person name="Batugedara G."/>
            <person name="Gupta M."/>
            <person name="Lu X.M."/>
            <person name="Lenz T."/>
            <person name="Chakravarty S."/>
            <person name="Cornillot E."/>
            <person name="Hu Y."/>
            <person name="Ma W."/>
            <person name="Gonzalez L.M."/>
            <person name="Sanchez S."/>
            <person name="Estrada K."/>
            <person name="Sanchez-Flores A."/>
            <person name="Montero E."/>
            <person name="Harb O.S."/>
            <person name="Le Roch K.G."/>
            <person name="Mamoun C.B."/>
        </authorList>
    </citation>
    <scope>NUCLEOTIDE SEQUENCE</scope>
    <source>
        <strain evidence="1">WA1</strain>
    </source>
</reference>
<dbReference type="EMBL" id="JALLKP010000004">
    <property type="protein sequence ID" value="KAK2195377.1"/>
    <property type="molecule type" value="Genomic_DNA"/>
</dbReference>
<dbReference type="RefSeq" id="XP_067802220.1">
    <property type="nucleotide sequence ID" value="XM_067948069.1"/>
</dbReference>